<dbReference type="HOGENOM" id="CLU_074702_1_0_2"/>
<comment type="similarity">
    <text evidence="1">Belongs to the methyltransferase superfamily. PrmA family.</text>
</comment>
<dbReference type="PROSITE" id="PS00092">
    <property type="entry name" value="N6_MTASE"/>
    <property type="match status" value="1"/>
</dbReference>
<keyword evidence="4" id="KW-0489">Methyltransferase</keyword>
<organism evidence="4">
    <name type="scientific">Saccharolobus solfataricus (strain 98/2)</name>
    <name type="common">Sulfolobus solfataricus</name>
    <dbReference type="NCBI Taxonomy" id="555311"/>
    <lineage>
        <taxon>Archaea</taxon>
        <taxon>Thermoproteota</taxon>
        <taxon>Thermoprotei</taxon>
        <taxon>Sulfolobales</taxon>
        <taxon>Sulfolobaceae</taxon>
        <taxon>Saccharolobus</taxon>
    </lineage>
</organism>
<evidence type="ECO:0000313" key="4">
    <source>
        <dbReference type="EMBL" id="ACX92959.1"/>
    </source>
</evidence>
<dbReference type="Gene3D" id="3.40.50.150">
    <property type="entry name" value="Vaccinia Virus protein VP39"/>
    <property type="match status" value="1"/>
</dbReference>
<dbReference type="PANTHER" id="PTHR23290:SF0">
    <property type="entry name" value="RRNA N6-ADENOSINE-METHYLTRANSFERASE METTL5"/>
    <property type="match status" value="1"/>
</dbReference>
<dbReference type="CDD" id="cd02440">
    <property type="entry name" value="AdoMet_MTases"/>
    <property type="match status" value="1"/>
</dbReference>
<accession>D0KQI2</accession>
<evidence type="ECO:0000259" key="3">
    <source>
        <dbReference type="Pfam" id="PF05175"/>
    </source>
</evidence>
<dbReference type="InterPro" id="IPR007848">
    <property type="entry name" value="Small_mtfrase_dom"/>
</dbReference>
<proteinExistence type="inferred from homology"/>
<dbReference type="KEGG" id="sol:Ssol_2885"/>
<dbReference type="PANTHER" id="PTHR23290">
    <property type="entry name" value="RRNA N6-ADENOSINE-METHYLTRANSFERASE METTL5"/>
    <property type="match status" value="1"/>
</dbReference>
<sequence length="202" mass="23368">MSKREIEKFLEKYSRPHPNPKYELEQYVTPSPIVAQIIWHAYISGHLSSKKVVDLGCGTGVFCLAASLLGAYCTCVEIDMESLDTVKNMKSELDLDIELINADATQFYSKFDTVIQNPPFGVVNRGIDIKFLQTAFSISDVVYSIHKSNERSREIIITMAKDYGFSTEILSERFRLKPYYPWHMRRVHEFLVDIYFFSKISR</sequence>
<dbReference type="InterPro" id="IPR002052">
    <property type="entry name" value="DNA_methylase_N6_adenine_CS"/>
</dbReference>
<dbReference type="GO" id="GO:0003676">
    <property type="term" value="F:nucleic acid binding"/>
    <property type="evidence" value="ECO:0007669"/>
    <property type="project" value="InterPro"/>
</dbReference>
<keyword evidence="4" id="KW-0808">Transferase</keyword>
<dbReference type="PRINTS" id="PR00507">
    <property type="entry name" value="N12N6MTFRASE"/>
</dbReference>
<dbReference type="AlphaFoldDB" id="D0KQI2"/>
<dbReference type="SUPFAM" id="SSF53335">
    <property type="entry name" value="S-adenosyl-L-methionine-dependent methyltransferases"/>
    <property type="match status" value="1"/>
</dbReference>
<dbReference type="Pfam" id="PF05175">
    <property type="entry name" value="MTS"/>
    <property type="match status" value="1"/>
</dbReference>
<dbReference type="InterPro" id="IPR051720">
    <property type="entry name" value="rRNA_MeTrfase/Polyamine_Synth"/>
</dbReference>
<name>D0KQI2_SACS9</name>
<evidence type="ECO:0000256" key="2">
    <source>
        <dbReference type="ARBA" id="ARBA00041374"/>
    </source>
</evidence>
<evidence type="ECO:0000256" key="1">
    <source>
        <dbReference type="ARBA" id="ARBA00009741"/>
    </source>
</evidence>
<protein>
    <recommendedName>
        <fullName evidence="2">Methyltransferase-like protein 5</fullName>
    </recommendedName>
</protein>
<feature type="domain" description="Methyltransferase small" evidence="3">
    <location>
        <begin position="48"/>
        <end position="122"/>
    </location>
</feature>
<gene>
    <name evidence="4" type="ordered locus">Ssol_2885</name>
</gene>
<dbReference type="EMBL" id="CP001800">
    <property type="protein sequence ID" value="ACX92959.1"/>
    <property type="molecule type" value="Genomic_DNA"/>
</dbReference>
<reference evidence="4" key="1">
    <citation type="submission" date="2009-10" db="EMBL/GenBank/DDBJ databases">
        <title>Complete sequence of Sulfolobus solfataricus 98/2.</title>
        <authorList>
            <consortium name="US DOE Joint Genome Institute"/>
            <person name="Lucas S."/>
            <person name="Copeland A."/>
            <person name="Lapidus A."/>
            <person name="Glavina del Rio T."/>
            <person name="Tice H."/>
            <person name="Bruce D."/>
            <person name="Goodwin L."/>
            <person name="Pitluck S."/>
            <person name="Munk A.C."/>
            <person name="Brettin T."/>
            <person name="Detter J.C."/>
            <person name="Han C."/>
            <person name="Tapia R."/>
            <person name="Larimer F."/>
            <person name="Land M."/>
            <person name="Hauser L."/>
            <person name="Kyrpides N."/>
            <person name="Ovchinnikova G."/>
            <person name="Mead D."/>
        </authorList>
    </citation>
    <scope>NUCLEOTIDE SEQUENCE [LARGE SCALE GENOMIC DNA]</scope>
    <source>
        <strain evidence="4">98/2</strain>
    </source>
</reference>
<dbReference type="GO" id="GO:0032259">
    <property type="term" value="P:methylation"/>
    <property type="evidence" value="ECO:0007669"/>
    <property type="project" value="UniProtKB-KW"/>
</dbReference>
<dbReference type="InterPro" id="IPR029063">
    <property type="entry name" value="SAM-dependent_MTases_sf"/>
</dbReference>
<dbReference type="GO" id="GO:0008757">
    <property type="term" value="F:S-adenosylmethionine-dependent methyltransferase activity"/>
    <property type="evidence" value="ECO:0007669"/>
    <property type="project" value="UniProtKB-ARBA"/>
</dbReference>